<evidence type="ECO:0000259" key="9">
    <source>
        <dbReference type="PROSITE" id="PS50928"/>
    </source>
</evidence>
<keyword evidence="2 7" id="KW-0813">Transport</keyword>
<dbReference type="CDD" id="cd06261">
    <property type="entry name" value="TM_PBP2"/>
    <property type="match status" value="1"/>
</dbReference>
<feature type="transmembrane region" description="Helical" evidence="7">
    <location>
        <begin position="242"/>
        <end position="264"/>
    </location>
</feature>
<feature type="transmembrane region" description="Helical" evidence="7">
    <location>
        <begin position="62"/>
        <end position="79"/>
    </location>
</feature>
<keyword evidence="11" id="KW-1185">Reference proteome</keyword>
<dbReference type="Pfam" id="PF00528">
    <property type="entry name" value="BPD_transp_1"/>
    <property type="match status" value="1"/>
</dbReference>
<evidence type="ECO:0000256" key="4">
    <source>
        <dbReference type="ARBA" id="ARBA00022692"/>
    </source>
</evidence>
<name>A0ABW7UWU1_9ACTN</name>
<feature type="region of interest" description="Disordered" evidence="8">
    <location>
        <begin position="24"/>
        <end position="44"/>
    </location>
</feature>
<dbReference type="InterPro" id="IPR035906">
    <property type="entry name" value="MetI-like_sf"/>
</dbReference>
<keyword evidence="6 7" id="KW-0472">Membrane</keyword>
<evidence type="ECO:0000256" key="7">
    <source>
        <dbReference type="RuleBase" id="RU363032"/>
    </source>
</evidence>
<accession>A0ABW7UWU1</accession>
<feature type="transmembrane region" description="Helical" evidence="7">
    <location>
        <begin position="151"/>
        <end position="173"/>
    </location>
</feature>
<gene>
    <name evidence="10" type="ORF">ACH429_17130</name>
</gene>
<reference evidence="10 11" key="1">
    <citation type="submission" date="2024-10" db="EMBL/GenBank/DDBJ databases">
        <title>The Natural Products Discovery Center: Release of the First 8490 Sequenced Strains for Exploring Actinobacteria Biosynthetic Diversity.</title>
        <authorList>
            <person name="Kalkreuter E."/>
            <person name="Kautsar S.A."/>
            <person name="Yang D."/>
            <person name="Bader C.D."/>
            <person name="Teijaro C.N."/>
            <person name="Fluegel L."/>
            <person name="Davis C.M."/>
            <person name="Simpson J.R."/>
            <person name="Lauterbach L."/>
            <person name="Steele A.D."/>
            <person name="Gui C."/>
            <person name="Meng S."/>
            <person name="Li G."/>
            <person name="Viehrig K."/>
            <person name="Ye F."/>
            <person name="Su P."/>
            <person name="Kiefer A.F."/>
            <person name="Nichols A."/>
            <person name="Cepeda A.J."/>
            <person name="Yan W."/>
            <person name="Fan B."/>
            <person name="Jiang Y."/>
            <person name="Adhikari A."/>
            <person name="Zheng C.-J."/>
            <person name="Schuster L."/>
            <person name="Cowan T.M."/>
            <person name="Smanski M.J."/>
            <person name="Chevrette M.G."/>
            <person name="De Carvalho L.P.S."/>
            <person name="Shen B."/>
        </authorList>
    </citation>
    <scope>NUCLEOTIDE SEQUENCE [LARGE SCALE GENOMIC DNA]</scope>
    <source>
        <strain evidence="10 11">NPDC020327</strain>
    </source>
</reference>
<feature type="transmembrane region" description="Helical" evidence="7">
    <location>
        <begin position="276"/>
        <end position="296"/>
    </location>
</feature>
<evidence type="ECO:0000256" key="1">
    <source>
        <dbReference type="ARBA" id="ARBA00004651"/>
    </source>
</evidence>
<keyword evidence="4 7" id="KW-0812">Transmembrane</keyword>
<proteinExistence type="inferred from homology"/>
<evidence type="ECO:0000256" key="3">
    <source>
        <dbReference type="ARBA" id="ARBA00022475"/>
    </source>
</evidence>
<dbReference type="PANTHER" id="PTHR30151:SF25">
    <property type="entry name" value="TAURINE TRANSPORT SYSTEM PERMEASE PROTEIN TAUC"/>
    <property type="match status" value="1"/>
</dbReference>
<comment type="caution">
    <text evidence="10">The sequence shown here is derived from an EMBL/GenBank/DDBJ whole genome shotgun (WGS) entry which is preliminary data.</text>
</comment>
<evidence type="ECO:0000256" key="2">
    <source>
        <dbReference type="ARBA" id="ARBA00022448"/>
    </source>
</evidence>
<feature type="transmembrane region" description="Helical" evidence="7">
    <location>
        <begin position="124"/>
        <end position="144"/>
    </location>
</feature>
<evidence type="ECO:0000256" key="8">
    <source>
        <dbReference type="SAM" id="MobiDB-lite"/>
    </source>
</evidence>
<sequence length="326" mass="33713">MTNRASTKGSPGASAKGALGALAKGSLGAPSNGSPGSSAKGSPDASVARAAARARRAVWRDAALGLAVPAALLLAWQAAARAGLIDTLLFPPPSAIAARLLDLVGSGELGTHTAATLRRLLPGYALGAATGALAGFAMGVSRLANAALGPLFAALYSVPKIATLPLLLLVFGLTETPKVLSVAITVFFVLQINTLAGVRQIDPRMLETARSYGASGLRLLRYVLLPGACPGVLTGLRTAAGLGVVVVVAVEFVASESGLGFLIWNSWTLFQPDRMYVGLVAVAVLGSLFSAVVSLVERWAVPWRVPVRMRRAVRMERAFRVRLSRS</sequence>
<dbReference type="Proteomes" id="UP001611548">
    <property type="component" value="Unassembled WGS sequence"/>
</dbReference>
<evidence type="ECO:0000256" key="6">
    <source>
        <dbReference type="ARBA" id="ARBA00023136"/>
    </source>
</evidence>
<feature type="transmembrane region" description="Helical" evidence="7">
    <location>
        <begin position="179"/>
        <end position="198"/>
    </location>
</feature>
<dbReference type="PANTHER" id="PTHR30151">
    <property type="entry name" value="ALKANE SULFONATE ABC TRANSPORTER-RELATED, MEMBRANE SUBUNIT"/>
    <property type="match status" value="1"/>
</dbReference>
<evidence type="ECO:0000313" key="11">
    <source>
        <dbReference type="Proteomes" id="UP001611548"/>
    </source>
</evidence>
<dbReference type="PROSITE" id="PS50928">
    <property type="entry name" value="ABC_TM1"/>
    <property type="match status" value="1"/>
</dbReference>
<protein>
    <submittedName>
        <fullName evidence="10">ABC transporter permease</fullName>
    </submittedName>
</protein>
<dbReference type="EMBL" id="JBIRWE010000006">
    <property type="protein sequence ID" value="MFI1965804.1"/>
    <property type="molecule type" value="Genomic_DNA"/>
</dbReference>
<keyword evidence="3" id="KW-1003">Cell membrane</keyword>
<organism evidence="10 11">
    <name type="scientific">Streptomyces pathocidini</name>
    <dbReference type="NCBI Taxonomy" id="1650571"/>
    <lineage>
        <taxon>Bacteria</taxon>
        <taxon>Bacillati</taxon>
        <taxon>Actinomycetota</taxon>
        <taxon>Actinomycetes</taxon>
        <taxon>Kitasatosporales</taxon>
        <taxon>Streptomycetaceae</taxon>
        <taxon>Streptomyces</taxon>
    </lineage>
</organism>
<comment type="subcellular location">
    <subcellularLocation>
        <location evidence="1 7">Cell membrane</location>
        <topology evidence="1 7">Multi-pass membrane protein</topology>
    </subcellularLocation>
</comment>
<dbReference type="InterPro" id="IPR000515">
    <property type="entry name" value="MetI-like"/>
</dbReference>
<comment type="similarity">
    <text evidence="7">Belongs to the binding-protein-dependent transport system permease family.</text>
</comment>
<evidence type="ECO:0000313" key="10">
    <source>
        <dbReference type="EMBL" id="MFI1965804.1"/>
    </source>
</evidence>
<dbReference type="SUPFAM" id="SSF161098">
    <property type="entry name" value="MetI-like"/>
    <property type="match status" value="1"/>
</dbReference>
<dbReference type="Gene3D" id="1.10.3720.10">
    <property type="entry name" value="MetI-like"/>
    <property type="match status" value="1"/>
</dbReference>
<evidence type="ECO:0000256" key="5">
    <source>
        <dbReference type="ARBA" id="ARBA00022989"/>
    </source>
</evidence>
<keyword evidence="5 7" id="KW-1133">Transmembrane helix</keyword>
<feature type="domain" description="ABC transmembrane type-1" evidence="9">
    <location>
        <begin position="113"/>
        <end position="297"/>
    </location>
</feature>
<dbReference type="RefSeq" id="WP_205627664.1">
    <property type="nucleotide sequence ID" value="NZ_JBIRWE010000006.1"/>
</dbReference>